<dbReference type="EMBL" id="SPLM01000072">
    <property type="protein sequence ID" value="TMW63552.1"/>
    <property type="molecule type" value="Genomic_DNA"/>
</dbReference>
<evidence type="ECO:0000313" key="4">
    <source>
        <dbReference type="Proteomes" id="UP000794436"/>
    </source>
</evidence>
<dbReference type="Proteomes" id="UP000794436">
    <property type="component" value="Unassembled WGS sequence"/>
</dbReference>
<feature type="domain" description="GST C-terminal" evidence="2">
    <location>
        <begin position="240"/>
        <end position="397"/>
    </location>
</feature>
<sequence length="397" mass="44549">MATYPKLKLTYFDAEGLGEAIRLAFFINGVPFEDVRLTWEQFPAVKSALPYGSVPILEIDGQVLAEAQAIARYAGRLTDAYPLNDPIAALMVDEIFSALDDFGRQIQHVYFEKDPAKQALLAEPLVATIIPLKLALIDTRLGLLQEHKALADPHNIYIHELWLRAFMRVMFRSGFMTFIPGEIVNSYKHWTEIEAKVEADAKVQQWVQMHHAVPTGLKLISLDTPDQVEFIRLALRIGKIAFEDTRVDEATFEEMKSALPYHQLPVLHVDDRVFAQSMAIARYAGTLAGLYPVNDLPLLLKVDELLCRVDEILSLLPKSGDQAPEAPISEILISLNKRIGAWSAPYATGEQLTLADLAIFGALELLKRHAIVFDSFLHLTAIHELVAKLPEVQRHKE</sequence>
<accession>A0A8K1CJU6</accession>
<dbReference type="PANTHER" id="PTHR11571:SF252">
    <property type="entry name" value="GLUTATHIONE S-TRANSFERASE"/>
    <property type="match status" value="1"/>
</dbReference>
<evidence type="ECO:0000313" key="3">
    <source>
        <dbReference type="EMBL" id="TMW63552.1"/>
    </source>
</evidence>
<dbReference type="GO" id="GO:0004364">
    <property type="term" value="F:glutathione transferase activity"/>
    <property type="evidence" value="ECO:0007669"/>
    <property type="project" value="TreeGrafter"/>
</dbReference>
<dbReference type="SUPFAM" id="SSF52833">
    <property type="entry name" value="Thioredoxin-like"/>
    <property type="match status" value="2"/>
</dbReference>
<dbReference type="PROSITE" id="PS50404">
    <property type="entry name" value="GST_NTER"/>
    <property type="match status" value="2"/>
</dbReference>
<evidence type="ECO:0000259" key="2">
    <source>
        <dbReference type="PROSITE" id="PS50405"/>
    </source>
</evidence>
<dbReference type="Gene3D" id="3.40.30.10">
    <property type="entry name" value="Glutaredoxin"/>
    <property type="match status" value="2"/>
</dbReference>
<keyword evidence="4" id="KW-1185">Reference proteome</keyword>
<name>A0A8K1CJU6_PYTOL</name>
<dbReference type="PROSITE" id="PS50405">
    <property type="entry name" value="GST_CTER"/>
    <property type="match status" value="1"/>
</dbReference>
<dbReference type="Pfam" id="PF02798">
    <property type="entry name" value="GST_N"/>
    <property type="match status" value="2"/>
</dbReference>
<dbReference type="OrthoDB" id="420389at2759"/>
<comment type="caution">
    <text evidence="3">The sequence shown here is derived from an EMBL/GenBank/DDBJ whole genome shotgun (WGS) entry which is preliminary data.</text>
</comment>
<gene>
    <name evidence="3" type="ORF">Poli38472_002493</name>
</gene>
<feature type="domain" description="GST N-terminal" evidence="1">
    <location>
        <begin position="5"/>
        <end position="82"/>
    </location>
</feature>
<evidence type="ECO:0008006" key="5">
    <source>
        <dbReference type="Google" id="ProtNLM"/>
    </source>
</evidence>
<feature type="domain" description="GST N-terminal" evidence="1">
    <location>
        <begin position="215"/>
        <end position="292"/>
    </location>
</feature>
<dbReference type="InterPro" id="IPR050213">
    <property type="entry name" value="GST_superfamily"/>
</dbReference>
<dbReference type="InterPro" id="IPR004046">
    <property type="entry name" value="GST_C"/>
</dbReference>
<dbReference type="InterPro" id="IPR036282">
    <property type="entry name" value="Glutathione-S-Trfase_C_sf"/>
</dbReference>
<dbReference type="PANTHER" id="PTHR11571">
    <property type="entry name" value="GLUTATHIONE S-TRANSFERASE"/>
    <property type="match status" value="1"/>
</dbReference>
<evidence type="ECO:0000259" key="1">
    <source>
        <dbReference type="PROSITE" id="PS50404"/>
    </source>
</evidence>
<dbReference type="InterPro" id="IPR010987">
    <property type="entry name" value="Glutathione-S-Trfase_C-like"/>
</dbReference>
<dbReference type="Pfam" id="PF14497">
    <property type="entry name" value="GST_C_3"/>
    <property type="match status" value="1"/>
</dbReference>
<dbReference type="GO" id="GO:0006749">
    <property type="term" value="P:glutathione metabolic process"/>
    <property type="evidence" value="ECO:0007669"/>
    <property type="project" value="TreeGrafter"/>
</dbReference>
<proteinExistence type="predicted"/>
<dbReference type="Gene3D" id="1.20.1050.10">
    <property type="match status" value="2"/>
</dbReference>
<dbReference type="InterPro" id="IPR036249">
    <property type="entry name" value="Thioredoxin-like_sf"/>
</dbReference>
<dbReference type="SUPFAM" id="SSF47616">
    <property type="entry name" value="GST C-terminal domain-like"/>
    <property type="match status" value="1"/>
</dbReference>
<reference evidence="3" key="1">
    <citation type="submission" date="2019-03" db="EMBL/GenBank/DDBJ databases">
        <title>Long read genome sequence of the mycoparasitic Pythium oligandrum ATCC 38472 isolated from sugarbeet rhizosphere.</title>
        <authorList>
            <person name="Gaulin E."/>
        </authorList>
    </citation>
    <scope>NUCLEOTIDE SEQUENCE</scope>
    <source>
        <strain evidence="3">ATCC 38472_TT</strain>
    </source>
</reference>
<dbReference type="InterPro" id="IPR004045">
    <property type="entry name" value="Glutathione_S-Trfase_N"/>
</dbReference>
<dbReference type="AlphaFoldDB" id="A0A8K1CJU6"/>
<organism evidence="3 4">
    <name type="scientific">Pythium oligandrum</name>
    <name type="common">Mycoparasitic fungus</name>
    <dbReference type="NCBI Taxonomy" id="41045"/>
    <lineage>
        <taxon>Eukaryota</taxon>
        <taxon>Sar</taxon>
        <taxon>Stramenopiles</taxon>
        <taxon>Oomycota</taxon>
        <taxon>Peronosporomycetes</taxon>
        <taxon>Pythiales</taxon>
        <taxon>Pythiaceae</taxon>
        <taxon>Pythium</taxon>
    </lineage>
</organism>
<protein>
    <recommendedName>
        <fullName evidence="5">Glutathione S-transferase</fullName>
    </recommendedName>
</protein>
<dbReference type="CDD" id="cd03039">
    <property type="entry name" value="GST_N_Sigma_like"/>
    <property type="match status" value="2"/>
</dbReference>